<feature type="compositionally biased region" description="Low complexity" evidence="1">
    <location>
        <begin position="107"/>
        <end position="122"/>
    </location>
</feature>
<dbReference type="Proteomes" id="UP000654401">
    <property type="component" value="Unassembled WGS sequence"/>
</dbReference>
<accession>A0A8J6PC98</accession>
<comment type="caution">
    <text evidence="3">The sequence shown here is derived from an EMBL/GenBank/DDBJ whole genome shotgun (WGS) entry which is preliminary data.</text>
</comment>
<feature type="chain" id="PRO_5035238432" description="Secreted protein" evidence="2">
    <location>
        <begin position="28"/>
        <end position="165"/>
    </location>
</feature>
<evidence type="ECO:0008006" key="5">
    <source>
        <dbReference type="Google" id="ProtNLM"/>
    </source>
</evidence>
<dbReference type="AlphaFoldDB" id="A0A8J6PC98"/>
<sequence length="165" mass="18471">MKIVRTRIRISTVAFAAGVLFSGVATAQWLGPWGSGNDLATAWGLETDSIDDPDEGPGETIDYGASEKAFGMSVQSGAESRPPVVTERRAAAPPPPVRTERPRIRGNRAGNGYRRAIPPQRYRNYRQRPPVRPAPYYAPRRMAPPPRRMPMRPVRPLSPYPYYRR</sequence>
<evidence type="ECO:0000313" key="4">
    <source>
        <dbReference type="Proteomes" id="UP000654401"/>
    </source>
</evidence>
<evidence type="ECO:0000256" key="2">
    <source>
        <dbReference type="SAM" id="SignalP"/>
    </source>
</evidence>
<feature type="signal peptide" evidence="2">
    <location>
        <begin position="1"/>
        <end position="27"/>
    </location>
</feature>
<gene>
    <name evidence="3" type="ORF">H8D24_07830</name>
</gene>
<evidence type="ECO:0000256" key="1">
    <source>
        <dbReference type="SAM" id="MobiDB-lite"/>
    </source>
</evidence>
<keyword evidence="2" id="KW-0732">Signal</keyword>
<protein>
    <recommendedName>
        <fullName evidence="5">Secreted protein</fullName>
    </recommendedName>
</protein>
<reference evidence="3 4" key="1">
    <citation type="submission" date="2020-08" db="EMBL/GenBank/DDBJ databases">
        <title>Bridging the membrane lipid divide: bacteria of the FCB group superphylum have the potential to synthesize archaeal ether lipids.</title>
        <authorList>
            <person name="Villanueva L."/>
            <person name="Von Meijenfeldt F.A.B."/>
            <person name="Westbye A.B."/>
            <person name="Yadav S."/>
            <person name="Hopmans E.C."/>
            <person name="Dutilh B.E."/>
            <person name="Sinninghe Damste J.S."/>
        </authorList>
    </citation>
    <scope>NUCLEOTIDE SEQUENCE [LARGE SCALE GENOMIC DNA]</scope>
    <source>
        <strain evidence="3">NIOZ-UU100</strain>
    </source>
</reference>
<organism evidence="3 4">
    <name type="scientific">Candidatus Thiopontia autotrophica</name>
    <dbReference type="NCBI Taxonomy" id="2841688"/>
    <lineage>
        <taxon>Bacteria</taxon>
        <taxon>Pseudomonadati</taxon>
        <taxon>Pseudomonadota</taxon>
        <taxon>Gammaproteobacteria</taxon>
        <taxon>Candidatus Thiopontia</taxon>
    </lineage>
</organism>
<evidence type="ECO:0000313" key="3">
    <source>
        <dbReference type="EMBL" id="MBC8520297.1"/>
    </source>
</evidence>
<name>A0A8J6PC98_9GAMM</name>
<feature type="region of interest" description="Disordered" evidence="1">
    <location>
        <begin position="72"/>
        <end position="165"/>
    </location>
</feature>
<dbReference type="EMBL" id="JACNFK010000038">
    <property type="protein sequence ID" value="MBC8520297.1"/>
    <property type="molecule type" value="Genomic_DNA"/>
</dbReference>
<proteinExistence type="predicted"/>